<name>A0A4Q1C3W2_9BACT</name>
<dbReference type="OrthoDB" id="185416at2"/>
<proteinExistence type="predicted"/>
<reference evidence="1 2" key="1">
    <citation type="submission" date="2019-01" db="EMBL/GenBank/DDBJ databases">
        <title>Lacunisphaera sp. strain TWA-58.</title>
        <authorList>
            <person name="Chen W.-M."/>
        </authorList>
    </citation>
    <scope>NUCLEOTIDE SEQUENCE [LARGE SCALE GENOMIC DNA]</scope>
    <source>
        <strain evidence="1 2">TWA-58</strain>
    </source>
</reference>
<accession>A0A4Q1C3W2</accession>
<protein>
    <recommendedName>
        <fullName evidence="3">Flagellar biosynthesis protein FlhF</fullName>
    </recommendedName>
</protein>
<dbReference type="SUPFAM" id="SSF52540">
    <property type="entry name" value="P-loop containing nucleoside triphosphate hydrolases"/>
    <property type="match status" value="1"/>
</dbReference>
<dbReference type="EMBL" id="SDHX01000002">
    <property type="protein sequence ID" value="RXK52953.1"/>
    <property type="molecule type" value="Genomic_DNA"/>
</dbReference>
<gene>
    <name evidence="1" type="ORF">ESB00_14670</name>
</gene>
<sequence>MSSPCYKFTVNNAHEAASVIRERLGEHARVLSVRTVEPTGLRGLWASPKIEVIAAMDAPVAVAAASPVGASLLATSDEVASPVAPEPAPAPRAVVQSPRRLITSLSPNARPELAPLLRRSGFSEAIMVRLEKSPVWASLQEMPLHRALVETGRYLRRVAGNRRQAAPLTRAAFFGPAGTGRTTALCKWLGAEVSRRARIGHVVTAEFDQPMSRGPLPVFCEALGVPVAHFPASTRPATPGGFVYFDLPALSLRDPEANAPLAAFLDREQITERVLVLNAAYGHAALRAGYARGRELGATHVVFTHLDELSQWGRLWDYLIDGGLEPLFLSTGSSLTGECDEEVFEALTRRTLPVGDESAADGSDDSGEDAA</sequence>
<dbReference type="AlphaFoldDB" id="A0A4Q1C3W2"/>
<dbReference type="Proteomes" id="UP000290218">
    <property type="component" value="Unassembled WGS sequence"/>
</dbReference>
<dbReference type="RefSeq" id="WP_129048543.1">
    <property type="nucleotide sequence ID" value="NZ_SDHX01000002.1"/>
</dbReference>
<dbReference type="Gene3D" id="3.40.50.300">
    <property type="entry name" value="P-loop containing nucleotide triphosphate hydrolases"/>
    <property type="match status" value="1"/>
</dbReference>
<comment type="caution">
    <text evidence="1">The sequence shown here is derived from an EMBL/GenBank/DDBJ whole genome shotgun (WGS) entry which is preliminary data.</text>
</comment>
<dbReference type="InterPro" id="IPR027417">
    <property type="entry name" value="P-loop_NTPase"/>
</dbReference>
<keyword evidence="2" id="KW-1185">Reference proteome</keyword>
<organism evidence="1 2">
    <name type="scientific">Oleiharenicola lentus</name>
    <dbReference type="NCBI Taxonomy" id="2508720"/>
    <lineage>
        <taxon>Bacteria</taxon>
        <taxon>Pseudomonadati</taxon>
        <taxon>Verrucomicrobiota</taxon>
        <taxon>Opitutia</taxon>
        <taxon>Opitutales</taxon>
        <taxon>Opitutaceae</taxon>
        <taxon>Oleiharenicola</taxon>
    </lineage>
</organism>
<evidence type="ECO:0008006" key="3">
    <source>
        <dbReference type="Google" id="ProtNLM"/>
    </source>
</evidence>
<evidence type="ECO:0000313" key="1">
    <source>
        <dbReference type="EMBL" id="RXK52953.1"/>
    </source>
</evidence>
<evidence type="ECO:0000313" key="2">
    <source>
        <dbReference type="Proteomes" id="UP000290218"/>
    </source>
</evidence>